<dbReference type="Pfam" id="PF00732">
    <property type="entry name" value="GMC_oxred_N"/>
    <property type="match status" value="1"/>
</dbReference>
<protein>
    <submittedName>
        <fullName evidence="10">Choline dehydrogenase</fullName>
    </submittedName>
    <submittedName>
        <fullName evidence="9">NAD(P)-binding protein</fullName>
    </submittedName>
</protein>
<dbReference type="RefSeq" id="WP_149681145.1">
    <property type="nucleotide sequence ID" value="NZ_FNBI01000001.1"/>
</dbReference>
<evidence type="ECO:0000256" key="5">
    <source>
        <dbReference type="ARBA" id="ARBA00023002"/>
    </source>
</evidence>
<keyword evidence="4 6" id="KW-0274">FAD</keyword>
<organism evidence="10 11">
    <name type="scientific">Sphingomonas carotinifaciens</name>
    <dbReference type="NCBI Taxonomy" id="1166323"/>
    <lineage>
        <taxon>Bacteria</taxon>
        <taxon>Pseudomonadati</taxon>
        <taxon>Pseudomonadota</taxon>
        <taxon>Alphaproteobacteria</taxon>
        <taxon>Sphingomonadales</taxon>
        <taxon>Sphingomonadaceae</taxon>
        <taxon>Sphingomonas</taxon>
    </lineage>
</organism>
<evidence type="ECO:0000256" key="3">
    <source>
        <dbReference type="ARBA" id="ARBA00022630"/>
    </source>
</evidence>
<evidence type="ECO:0000313" key="11">
    <source>
        <dbReference type="Proteomes" id="UP000323502"/>
    </source>
</evidence>
<evidence type="ECO:0000256" key="2">
    <source>
        <dbReference type="ARBA" id="ARBA00010790"/>
    </source>
</evidence>
<feature type="domain" description="Glucose-methanol-choline oxidoreductase C-terminal" evidence="8">
    <location>
        <begin position="416"/>
        <end position="471"/>
    </location>
</feature>
<dbReference type="InterPro" id="IPR000172">
    <property type="entry name" value="GMC_OxRdtase_N"/>
</dbReference>
<reference evidence="10 11" key="1">
    <citation type="submission" date="2016-10" db="EMBL/GenBank/DDBJ databases">
        <authorList>
            <person name="Varghese N."/>
            <person name="Submissions S."/>
        </authorList>
    </citation>
    <scope>NUCLEOTIDE SEQUENCE [LARGE SCALE GENOMIC DNA]</scope>
    <source>
        <strain evidence="10 11">S7-754</strain>
    </source>
</reference>
<gene>
    <name evidence="9" type="ORF">GQR91_03260</name>
    <name evidence="10" type="ORF">SAMN05216557_101677</name>
</gene>
<evidence type="ECO:0000313" key="12">
    <source>
        <dbReference type="Proteomes" id="UP000436801"/>
    </source>
</evidence>
<dbReference type="PRINTS" id="PR00411">
    <property type="entry name" value="PNDRDTASEI"/>
</dbReference>
<dbReference type="InterPro" id="IPR051473">
    <property type="entry name" value="P2Ox-like"/>
</dbReference>
<keyword evidence="3" id="KW-0285">Flavoprotein</keyword>
<proteinExistence type="inferred from homology"/>
<dbReference type="PANTHER" id="PTHR42784">
    <property type="entry name" value="PYRANOSE 2-OXIDASE"/>
    <property type="match status" value="1"/>
</dbReference>
<evidence type="ECO:0000259" key="7">
    <source>
        <dbReference type="Pfam" id="PF00732"/>
    </source>
</evidence>
<evidence type="ECO:0000256" key="6">
    <source>
        <dbReference type="PIRSR" id="PIRSR000137-2"/>
    </source>
</evidence>
<reference evidence="9 12" key="2">
    <citation type="submission" date="2019-12" db="EMBL/GenBank/DDBJ databases">
        <authorList>
            <person name="Zheng J."/>
        </authorList>
    </citation>
    <scope>NUCLEOTIDE SEQUENCE [LARGE SCALE GENOMIC DNA]</scope>
    <source>
        <strain evidence="9 12">DSM 27347</strain>
    </source>
</reference>
<name>A0A1G7G2W8_9SPHN</name>
<evidence type="ECO:0000256" key="4">
    <source>
        <dbReference type="ARBA" id="ARBA00022827"/>
    </source>
</evidence>
<dbReference type="InterPro" id="IPR007867">
    <property type="entry name" value="GMC_OxRtase_C"/>
</dbReference>
<dbReference type="InterPro" id="IPR036188">
    <property type="entry name" value="FAD/NAD-bd_sf"/>
</dbReference>
<accession>A0A1G7G2W8</accession>
<comment type="similarity">
    <text evidence="2">Belongs to the GMC oxidoreductase family.</text>
</comment>
<dbReference type="PANTHER" id="PTHR42784:SF1">
    <property type="entry name" value="PYRANOSE 2-OXIDASE"/>
    <property type="match status" value="1"/>
</dbReference>
<dbReference type="GO" id="GO:0016614">
    <property type="term" value="F:oxidoreductase activity, acting on CH-OH group of donors"/>
    <property type="evidence" value="ECO:0007669"/>
    <property type="project" value="InterPro"/>
</dbReference>
<dbReference type="OrthoDB" id="9798604at2"/>
<keyword evidence="11" id="KW-1185">Reference proteome</keyword>
<evidence type="ECO:0000259" key="8">
    <source>
        <dbReference type="Pfam" id="PF05199"/>
    </source>
</evidence>
<dbReference type="Proteomes" id="UP000323502">
    <property type="component" value="Unassembled WGS sequence"/>
</dbReference>
<sequence length="515" mass="54812">MAGAGAYDVIVVGSGAGGGTIAHRLTHEGMRVLLIEEGRWLQPGAHSRYIRHVHPDRTQPIACVGGQTKFYGAALYRLREADFEAVAHEAGVSPAWPILYDDLEPYYDQAERLYRVHGATEADPTEPPHARAYPHGAIASHPRIGGLVEQLAATGLHPAPIPRALDRRDGLGACRMCPACDAHQCGFDAKMDAETAAIRPAMATGRLTVADGTRCVAVLTESGGRGVRGVRVACDGVEEEIAAGVVVVAGGVPRSAMLLRRSRTAKHPEGLGNAGGALGRYLAGHSAGVVFPLVRWPELAEIHTKSFSINDYYHGSAEWPFPLGIIQTAGQMPFWTELPRSLRPVAKAIGRHSLICFCMSEALPTRTSGLHFDGDAVSHTVEPTVSAVSFRRLTRLATEAFRNAGYPCIAPPRAPQLWHQVGTARMGLDAGDSVVDADLQVHGIRGLYVADASVLPSAGAVNTSLTIMALALRCGDHIAGRRYAAFDRRVPAHRCAGGVPELVGARGEMPPSTRP</sequence>
<dbReference type="EMBL" id="FNBI01000001">
    <property type="protein sequence ID" value="SDE82506.1"/>
    <property type="molecule type" value="Genomic_DNA"/>
</dbReference>
<dbReference type="AlphaFoldDB" id="A0A1G7G2W8"/>
<dbReference type="Proteomes" id="UP000436801">
    <property type="component" value="Unassembled WGS sequence"/>
</dbReference>
<keyword evidence="5" id="KW-0560">Oxidoreductase</keyword>
<dbReference type="GO" id="GO:0050660">
    <property type="term" value="F:flavin adenine dinucleotide binding"/>
    <property type="evidence" value="ECO:0007669"/>
    <property type="project" value="InterPro"/>
</dbReference>
<evidence type="ECO:0000313" key="10">
    <source>
        <dbReference type="EMBL" id="SDE82506.1"/>
    </source>
</evidence>
<evidence type="ECO:0000313" key="9">
    <source>
        <dbReference type="EMBL" id="MWC42676.1"/>
    </source>
</evidence>
<dbReference type="Pfam" id="PF05199">
    <property type="entry name" value="GMC_oxred_C"/>
    <property type="match status" value="1"/>
</dbReference>
<dbReference type="EMBL" id="WSUT01000005">
    <property type="protein sequence ID" value="MWC42676.1"/>
    <property type="molecule type" value="Genomic_DNA"/>
</dbReference>
<dbReference type="PIRSF" id="PIRSF000137">
    <property type="entry name" value="Alcohol_oxidase"/>
    <property type="match status" value="1"/>
</dbReference>
<comment type="cofactor">
    <cofactor evidence="1 6">
        <name>FAD</name>
        <dbReference type="ChEBI" id="CHEBI:57692"/>
    </cofactor>
</comment>
<feature type="domain" description="Glucose-methanol-choline oxidoreductase N-terminal" evidence="7">
    <location>
        <begin position="63"/>
        <end position="285"/>
    </location>
</feature>
<dbReference type="Pfam" id="PF13450">
    <property type="entry name" value="NAD_binding_8"/>
    <property type="match status" value="1"/>
</dbReference>
<evidence type="ECO:0000256" key="1">
    <source>
        <dbReference type="ARBA" id="ARBA00001974"/>
    </source>
</evidence>
<dbReference type="Gene3D" id="3.50.50.60">
    <property type="entry name" value="FAD/NAD(P)-binding domain"/>
    <property type="match status" value="2"/>
</dbReference>
<dbReference type="InterPro" id="IPR012132">
    <property type="entry name" value="GMC_OxRdtase"/>
</dbReference>
<feature type="binding site" evidence="6">
    <location>
        <begin position="418"/>
        <end position="419"/>
    </location>
    <ligand>
        <name>FAD</name>
        <dbReference type="ChEBI" id="CHEBI:57692"/>
    </ligand>
</feature>
<dbReference type="SUPFAM" id="SSF51905">
    <property type="entry name" value="FAD/NAD(P)-binding domain"/>
    <property type="match status" value="1"/>
</dbReference>